<dbReference type="AlphaFoldDB" id="A0A9D3UK08"/>
<evidence type="ECO:0000256" key="1">
    <source>
        <dbReference type="SAM" id="MobiDB-lite"/>
    </source>
</evidence>
<comment type="caution">
    <text evidence="2">The sequence shown here is derived from an EMBL/GenBank/DDBJ whole genome shotgun (WGS) entry which is preliminary data.</text>
</comment>
<dbReference type="OrthoDB" id="973674at2759"/>
<evidence type="ECO:0000313" key="3">
    <source>
        <dbReference type="Proteomes" id="UP000828251"/>
    </source>
</evidence>
<organism evidence="2 3">
    <name type="scientific">Gossypium stocksii</name>
    <dbReference type="NCBI Taxonomy" id="47602"/>
    <lineage>
        <taxon>Eukaryota</taxon>
        <taxon>Viridiplantae</taxon>
        <taxon>Streptophyta</taxon>
        <taxon>Embryophyta</taxon>
        <taxon>Tracheophyta</taxon>
        <taxon>Spermatophyta</taxon>
        <taxon>Magnoliopsida</taxon>
        <taxon>eudicotyledons</taxon>
        <taxon>Gunneridae</taxon>
        <taxon>Pentapetalae</taxon>
        <taxon>rosids</taxon>
        <taxon>malvids</taxon>
        <taxon>Malvales</taxon>
        <taxon>Malvaceae</taxon>
        <taxon>Malvoideae</taxon>
        <taxon>Gossypium</taxon>
    </lineage>
</organism>
<feature type="region of interest" description="Disordered" evidence="1">
    <location>
        <begin position="29"/>
        <end position="66"/>
    </location>
</feature>
<dbReference type="PANTHER" id="PTHR33484:SF3">
    <property type="entry name" value="HYDROXYPROLINE-RICH GLYCOPROTEIN FAMILY PROTEIN"/>
    <property type="match status" value="1"/>
</dbReference>
<reference evidence="2 3" key="1">
    <citation type="journal article" date="2021" name="Plant Biotechnol. J.">
        <title>Multi-omics assisted identification of the key and species-specific regulatory components of drought-tolerant mechanisms in Gossypium stocksii.</title>
        <authorList>
            <person name="Yu D."/>
            <person name="Ke L."/>
            <person name="Zhang D."/>
            <person name="Wu Y."/>
            <person name="Sun Y."/>
            <person name="Mei J."/>
            <person name="Sun J."/>
            <person name="Sun Y."/>
        </authorList>
    </citation>
    <scope>NUCLEOTIDE SEQUENCE [LARGE SCALE GENOMIC DNA]</scope>
    <source>
        <strain evidence="3">cv. E1</strain>
        <tissue evidence="2">Leaf</tissue>
    </source>
</reference>
<evidence type="ECO:0000313" key="2">
    <source>
        <dbReference type="EMBL" id="KAH1046365.1"/>
    </source>
</evidence>
<protein>
    <submittedName>
        <fullName evidence="2">Uncharacterized protein</fullName>
    </submittedName>
</protein>
<dbReference type="EMBL" id="JAIQCV010000011">
    <property type="protein sequence ID" value="KAH1046365.1"/>
    <property type="molecule type" value="Genomic_DNA"/>
</dbReference>
<sequence length="124" mass="14635">MLMAYNKVDYLQKVALDGFTIIEEHFGRGSSQGQYQRRRHHHHEKPAPNQYCYQEPDEPSFRANRPPKYTKQLYETWYFLPVPQAPKRDAAVISSSQAAKNYGGILFKDHGPENETYHWGYNWD</sequence>
<name>A0A9D3UK08_9ROSI</name>
<dbReference type="Proteomes" id="UP000828251">
    <property type="component" value="Unassembled WGS sequence"/>
</dbReference>
<proteinExistence type="predicted"/>
<accession>A0A9D3UK08</accession>
<gene>
    <name evidence="2" type="ORF">J1N35_037149</name>
</gene>
<dbReference type="PANTHER" id="PTHR33484">
    <property type="entry name" value="BNAC07G33360D PROTEIN"/>
    <property type="match status" value="1"/>
</dbReference>
<keyword evidence="3" id="KW-1185">Reference proteome</keyword>